<protein>
    <submittedName>
        <fullName evidence="1">EC1118_1O4_2740p</fullName>
    </submittedName>
</protein>
<evidence type="ECO:0000313" key="2">
    <source>
        <dbReference type="Proteomes" id="UP000000286"/>
    </source>
</evidence>
<name>C8ZI33_YEAS8</name>
<dbReference type="HOGENOM" id="CLU_1587787_0_0_1"/>
<gene>
    <name evidence="1" type="ORF">EC1118_1O4_2740g</name>
</gene>
<accession>C8ZI33</accession>
<evidence type="ECO:0000313" key="1">
    <source>
        <dbReference type="EMBL" id="CAY86358.1"/>
    </source>
</evidence>
<dbReference type="Proteomes" id="UP000000286">
    <property type="component" value="Chromosome XV"/>
</dbReference>
<dbReference type="AlphaFoldDB" id="C8ZI33"/>
<organism evidence="1 2">
    <name type="scientific">Saccharomyces cerevisiae (strain Lalvin EC1118 / Prise de mousse)</name>
    <name type="common">Baker's yeast</name>
    <dbReference type="NCBI Taxonomy" id="643680"/>
    <lineage>
        <taxon>Eukaryota</taxon>
        <taxon>Fungi</taxon>
        <taxon>Dikarya</taxon>
        <taxon>Ascomycota</taxon>
        <taxon>Saccharomycotina</taxon>
        <taxon>Saccharomycetes</taxon>
        <taxon>Saccharomycetales</taxon>
        <taxon>Saccharomycetaceae</taxon>
        <taxon>Saccharomyces</taxon>
    </lineage>
</organism>
<reference evidence="1 2" key="1">
    <citation type="journal article" date="2009" name="Proc. Natl. Acad. Sci. U.S.A.">
        <title>Eukaryote-to-eukaryote gene transfer events revealed by the genome sequence of the wine yeast Saccharomyces cerevisiae EC1118.</title>
        <authorList>
            <person name="Novo M."/>
            <person name="Bigey F."/>
            <person name="Beyne E."/>
            <person name="Galeote V."/>
            <person name="Gavory F."/>
            <person name="Mallet S."/>
            <person name="Cambot B."/>
            <person name="Legras J.L."/>
            <person name="Wincker P."/>
            <person name="Casaregola S."/>
            <person name="Dequin S."/>
        </authorList>
    </citation>
    <scope>NUCLEOTIDE SEQUENCE [LARGE SCALE GENOMIC DNA]</scope>
    <source>
        <strain evidence="2">Lalvin EC1118 / Prise de mousse</strain>
    </source>
</reference>
<sequence>MLTKVVFLFFWSRSDSTKKLAACNHATLAHYILTPALYSDACAIYSDAYSITTIVVATVVHNPARCSLRARKFCRLFSSFFQFHYLEELFYFIRKPDDKFSSFIQINKAVSRKLLLPTVLRTDRSLRAIMRPRASVATDDYSKTLLWSFTPGAQNVQAQTARSYDETE</sequence>
<proteinExistence type="predicted"/>
<dbReference type="EMBL" id="FN394216">
    <property type="protein sequence ID" value="CAY86358.1"/>
    <property type="molecule type" value="Genomic_DNA"/>
</dbReference>